<reference evidence="2" key="1">
    <citation type="submission" date="2022-08" db="EMBL/GenBank/DDBJ databases">
        <authorList>
            <consortium name="DOE Joint Genome Institute"/>
            <person name="Min B."/>
            <person name="Sierra-Patev S."/>
            <person name="Naranjo-Ortiz M."/>
            <person name="Looney B."/>
            <person name="Konkel Z."/>
            <person name="Slot J.C."/>
            <person name="Sakamoto Y."/>
            <person name="Steenwyk J.L."/>
            <person name="Rokas A."/>
            <person name="Carro J."/>
            <person name="Camarero S."/>
            <person name="Ferreira P."/>
            <person name="Molpeceres G."/>
            <person name="Ruiz-duenas F.J."/>
            <person name="Serrano A."/>
            <person name="Henrissat B."/>
            <person name="Drula E."/>
            <person name="Hughes K.W."/>
            <person name="Mata J.L."/>
            <person name="Ishikawa N.K."/>
            <person name="Vargas-Isla R."/>
            <person name="Ushijima S."/>
            <person name="Smith C.A."/>
            <person name="Ahrendt S."/>
            <person name="Andreopoulos W."/>
            <person name="He G."/>
            <person name="LaButti K."/>
            <person name="Lipzen A."/>
            <person name="Ng V."/>
            <person name="Riley R."/>
            <person name="Sandor L."/>
            <person name="Barry K."/>
            <person name="Martinez A.T."/>
            <person name="Xiao Y."/>
            <person name="Gibbons J.G."/>
            <person name="Terashima K."/>
            <person name="Hibbett D.S."/>
            <person name="Grigoriev I.V."/>
        </authorList>
    </citation>
    <scope>NUCLEOTIDE SEQUENCE</scope>
    <source>
        <strain evidence="2">ET3784</strain>
    </source>
</reference>
<organism evidence="2 3">
    <name type="scientific">Lentinula guzmanii</name>
    <dbReference type="NCBI Taxonomy" id="2804957"/>
    <lineage>
        <taxon>Eukaryota</taxon>
        <taxon>Fungi</taxon>
        <taxon>Dikarya</taxon>
        <taxon>Basidiomycota</taxon>
        <taxon>Agaricomycotina</taxon>
        <taxon>Agaricomycetes</taxon>
        <taxon>Agaricomycetidae</taxon>
        <taxon>Agaricales</taxon>
        <taxon>Marasmiineae</taxon>
        <taxon>Omphalotaceae</taxon>
        <taxon>Lentinula</taxon>
    </lineage>
</organism>
<feature type="compositionally biased region" description="Basic and acidic residues" evidence="1">
    <location>
        <begin position="120"/>
        <end position="137"/>
    </location>
</feature>
<dbReference type="AlphaFoldDB" id="A0AA38JGC2"/>
<reference evidence="2" key="2">
    <citation type="journal article" date="2023" name="Proc. Natl. Acad. Sci. U.S.A.">
        <title>A global phylogenomic analysis of the shiitake genus Lentinula.</title>
        <authorList>
            <person name="Sierra-Patev S."/>
            <person name="Min B."/>
            <person name="Naranjo-Ortiz M."/>
            <person name="Looney B."/>
            <person name="Konkel Z."/>
            <person name="Slot J.C."/>
            <person name="Sakamoto Y."/>
            <person name="Steenwyk J.L."/>
            <person name="Rokas A."/>
            <person name="Carro J."/>
            <person name="Camarero S."/>
            <person name="Ferreira P."/>
            <person name="Molpeceres G."/>
            <person name="Ruiz-Duenas F.J."/>
            <person name="Serrano A."/>
            <person name="Henrissat B."/>
            <person name="Drula E."/>
            <person name="Hughes K.W."/>
            <person name="Mata J.L."/>
            <person name="Ishikawa N.K."/>
            <person name="Vargas-Isla R."/>
            <person name="Ushijima S."/>
            <person name="Smith C.A."/>
            <person name="Donoghue J."/>
            <person name="Ahrendt S."/>
            <person name="Andreopoulos W."/>
            <person name="He G."/>
            <person name="LaButti K."/>
            <person name="Lipzen A."/>
            <person name="Ng V."/>
            <person name="Riley R."/>
            <person name="Sandor L."/>
            <person name="Barry K."/>
            <person name="Martinez A.T."/>
            <person name="Xiao Y."/>
            <person name="Gibbons J.G."/>
            <person name="Terashima K."/>
            <person name="Grigoriev I.V."/>
            <person name="Hibbett D."/>
        </authorList>
    </citation>
    <scope>NUCLEOTIDE SEQUENCE</scope>
    <source>
        <strain evidence="2">ET3784</strain>
    </source>
</reference>
<feature type="region of interest" description="Disordered" evidence="1">
    <location>
        <begin position="307"/>
        <end position="331"/>
    </location>
</feature>
<gene>
    <name evidence="2" type="ORF">DFJ43DRAFT_333951</name>
</gene>
<feature type="region of interest" description="Disordered" evidence="1">
    <location>
        <begin position="120"/>
        <end position="193"/>
    </location>
</feature>
<dbReference type="Proteomes" id="UP001176059">
    <property type="component" value="Unassembled WGS sequence"/>
</dbReference>
<evidence type="ECO:0000313" key="3">
    <source>
        <dbReference type="Proteomes" id="UP001176059"/>
    </source>
</evidence>
<accession>A0AA38JGC2</accession>
<keyword evidence="3" id="KW-1185">Reference proteome</keyword>
<comment type="caution">
    <text evidence="2">The sequence shown here is derived from an EMBL/GenBank/DDBJ whole genome shotgun (WGS) entry which is preliminary data.</text>
</comment>
<dbReference type="EMBL" id="JANVFO010000026">
    <property type="protein sequence ID" value="KAJ3732094.1"/>
    <property type="molecule type" value="Genomic_DNA"/>
</dbReference>
<sequence length="331" mass="37100">MRLTPVRLTNQAGLMKANTIRAFDDHTVAAMSSQPRFQSPLVNGHIFRVATNDGSNPFPFGRVGGQDDHENETKPDISATSCTASEDESKPLLSNAVVHQDDHENETKPDISATFCAESHDETKPVVDQDDHKDGIKSESNSDLDQDDDKVAASPTSDLPPAASDTVHPDEGSNTYMEDVPSISFTPFTPPTTAELTNRLRQAKRTGRTIHELIHELQNEFYPLLPPRGYVPLPALYSATVEELQALKRLLDLWGDDDDPNSPLTPRVVSQPAFVRKVTRQPWTLYLTDHLKSMALRAVKRRKRDEMHVDEEEGWVDENSSDSRSRKRRRV</sequence>
<feature type="region of interest" description="Disordered" evidence="1">
    <location>
        <begin position="52"/>
        <end position="90"/>
    </location>
</feature>
<feature type="compositionally biased region" description="Low complexity" evidence="1">
    <location>
        <begin position="181"/>
        <end position="193"/>
    </location>
</feature>
<feature type="compositionally biased region" description="Basic and acidic residues" evidence="1">
    <location>
        <begin position="65"/>
        <end position="75"/>
    </location>
</feature>
<evidence type="ECO:0000313" key="2">
    <source>
        <dbReference type="EMBL" id="KAJ3732094.1"/>
    </source>
</evidence>
<feature type="compositionally biased region" description="Acidic residues" evidence="1">
    <location>
        <begin position="308"/>
        <end position="320"/>
    </location>
</feature>
<name>A0AA38JGC2_9AGAR</name>
<evidence type="ECO:0000256" key="1">
    <source>
        <dbReference type="SAM" id="MobiDB-lite"/>
    </source>
</evidence>
<proteinExistence type="predicted"/>
<protein>
    <submittedName>
        <fullName evidence="2">Uncharacterized protein</fullName>
    </submittedName>
</protein>